<accession>A0A562PVI3</accession>
<reference evidence="2 5" key="3">
    <citation type="submission" date="2019-12" db="EMBL/GenBank/DDBJ databases">
        <title>Draft Genome Sequences of Six Type Strains of the Genus Massilia.</title>
        <authorList>
            <person name="Miess H."/>
            <person name="Frediansyah A."/>
            <person name="Goeker M."/>
            <person name="Gross H."/>
        </authorList>
    </citation>
    <scope>NUCLEOTIDE SEQUENCE [LARGE SCALE GENOMIC DNA]</scope>
    <source>
        <strain evidence="2 5">DSM 26639</strain>
    </source>
</reference>
<keyword evidence="1" id="KW-0812">Transmembrane</keyword>
<feature type="transmembrane region" description="Helical" evidence="1">
    <location>
        <begin position="194"/>
        <end position="212"/>
    </location>
</feature>
<evidence type="ECO:0000313" key="4">
    <source>
        <dbReference type="Proteomes" id="UP000315112"/>
    </source>
</evidence>
<evidence type="ECO:0000313" key="3">
    <source>
        <dbReference type="EMBL" id="TWI48429.1"/>
    </source>
</evidence>
<dbReference type="EMBL" id="VLKW01000003">
    <property type="protein sequence ID" value="TWI48429.1"/>
    <property type="molecule type" value="Genomic_DNA"/>
</dbReference>
<feature type="transmembrane region" description="Helical" evidence="1">
    <location>
        <begin position="296"/>
        <end position="317"/>
    </location>
</feature>
<keyword evidence="5" id="KW-1185">Reference proteome</keyword>
<feature type="transmembrane region" description="Helical" evidence="1">
    <location>
        <begin position="122"/>
        <end position="139"/>
    </location>
</feature>
<proteinExistence type="predicted"/>
<evidence type="ECO:0000313" key="5">
    <source>
        <dbReference type="Proteomes" id="UP000437862"/>
    </source>
</evidence>
<sequence length="550" mass="60255">MRHHDPHHPTWLRTLLPVLFAVNVALLLFFLAFDYQLIFHSDSAIKNLLAQEIVETHRFFPPDWTYVNKDLWVLYGQALVLPLLAFMPNGYSAHAVATALSAALVLTSGWLLTRMLGASRTATWVALLVLSSGLSLSMAEHIYGQSAYEVMFWLGVLLLYGYWAHLQPGARHGAGVLVAAMAVVVCWSNPQRALVFYLLPLLAAAWALRNAGRASGAAHPPLRHGRTVRLFLLASVAGMALYGYTMHGAHNASAVNHVVWRDLQGMGSNLLSMFRGVLLVLDGLPQPDSRVTTAEGLYAMVRLLAAAAALYLVPRALLRMLGDAAPGRLFCATFVGTALALNLLPLLTTSLTDPNNPDSIRYLTPSLLSMLVIFAVATVDTADTWAVRRRAGVLTLAVLATSAPTSYLFPYVQTYGMPTTRLASTAETRVMAFLRQQGLRYGYATFWHAGKITVLSDHAVRIRPVEIVNGMPTPSHWLSSRRWYTPGYYQGPTFLLLRKGDPAVDTAALAARLGTRVRVLAFEDWQIAVFDVNLANLPAWPAALGPVRIP</sequence>
<feature type="transmembrane region" description="Helical" evidence="1">
    <location>
        <begin position="95"/>
        <end position="116"/>
    </location>
</feature>
<dbReference type="Proteomes" id="UP000437862">
    <property type="component" value="Chromosome"/>
</dbReference>
<dbReference type="Proteomes" id="UP000315112">
    <property type="component" value="Unassembled WGS sequence"/>
</dbReference>
<reference evidence="3" key="2">
    <citation type="submission" date="2019-07" db="EMBL/GenBank/DDBJ databases">
        <authorList>
            <person name="Whitman W."/>
            <person name="Huntemann M."/>
            <person name="Clum A."/>
            <person name="Pillay M."/>
            <person name="Palaniappan K."/>
            <person name="Varghese N."/>
            <person name="Mikhailova N."/>
            <person name="Stamatis D."/>
            <person name="Reddy T."/>
            <person name="Daum C."/>
            <person name="Shapiro N."/>
            <person name="Ivanova N."/>
            <person name="Kyrpides N."/>
            <person name="Woyke T."/>
        </authorList>
    </citation>
    <scope>NUCLEOTIDE SEQUENCE</scope>
    <source>
        <strain evidence="3">CGMCC 1.10685</strain>
    </source>
</reference>
<name>A0A562PVI3_9BURK</name>
<feature type="transmembrane region" description="Helical" evidence="1">
    <location>
        <begin position="227"/>
        <end position="245"/>
    </location>
</feature>
<protein>
    <recommendedName>
        <fullName evidence="6">Glycosyltransferase RgtA/B/C/D-like domain-containing protein</fullName>
    </recommendedName>
</protein>
<feature type="transmembrane region" description="Helical" evidence="1">
    <location>
        <begin position="329"/>
        <end position="348"/>
    </location>
</feature>
<reference evidence="3 4" key="1">
    <citation type="journal article" date="2015" name="Stand. Genomic Sci.">
        <title>Genomic Encyclopedia of Bacterial and Archaeal Type Strains, Phase III: the genomes of soil and plant-associated and newly described type strains.</title>
        <authorList>
            <person name="Whitman W.B."/>
            <person name="Woyke T."/>
            <person name="Klenk H.P."/>
            <person name="Zhou Y."/>
            <person name="Lilburn T.G."/>
            <person name="Beck B.J."/>
            <person name="De Vos P."/>
            <person name="Vandamme P."/>
            <person name="Eisen J.A."/>
            <person name="Garrity G."/>
            <person name="Hugenholtz P."/>
            <person name="Kyrpides N.C."/>
        </authorList>
    </citation>
    <scope>NUCLEOTIDE SEQUENCE [LARGE SCALE GENOMIC DNA]</scope>
    <source>
        <strain evidence="3 4">CGMCC 1.10685</strain>
    </source>
</reference>
<feature type="transmembrane region" description="Helical" evidence="1">
    <location>
        <begin position="391"/>
        <end position="412"/>
    </location>
</feature>
<evidence type="ECO:0008006" key="6">
    <source>
        <dbReference type="Google" id="ProtNLM"/>
    </source>
</evidence>
<dbReference type="RefSeq" id="WP_158206726.1">
    <property type="nucleotide sequence ID" value="NZ_CP046904.1"/>
</dbReference>
<dbReference type="AlphaFoldDB" id="A0A562PVI3"/>
<keyword evidence="1" id="KW-0472">Membrane</keyword>
<gene>
    <name evidence="2" type="ORF">GO485_11080</name>
    <name evidence="3" type="ORF">IP92_01818</name>
</gene>
<keyword evidence="1" id="KW-1133">Transmembrane helix</keyword>
<feature type="transmembrane region" description="Helical" evidence="1">
    <location>
        <begin position="12"/>
        <end position="33"/>
    </location>
</feature>
<feature type="transmembrane region" description="Helical" evidence="1">
    <location>
        <begin position="169"/>
        <end position="187"/>
    </location>
</feature>
<dbReference type="EMBL" id="CP046904">
    <property type="protein sequence ID" value="QGZ39536.1"/>
    <property type="molecule type" value="Genomic_DNA"/>
</dbReference>
<feature type="transmembrane region" description="Helical" evidence="1">
    <location>
        <begin position="360"/>
        <end position="379"/>
    </location>
</feature>
<evidence type="ECO:0000313" key="2">
    <source>
        <dbReference type="EMBL" id="QGZ39536.1"/>
    </source>
</evidence>
<feature type="transmembrane region" description="Helical" evidence="1">
    <location>
        <begin position="146"/>
        <end position="163"/>
    </location>
</feature>
<dbReference type="OrthoDB" id="7033276at2"/>
<organism evidence="3 4">
    <name type="scientific">Pseudoduganella flava</name>
    <dbReference type="NCBI Taxonomy" id="871742"/>
    <lineage>
        <taxon>Bacteria</taxon>
        <taxon>Pseudomonadati</taxon>
        <taxon>Pseudomonadota</taxon>
        <taxon>Betaproteobacteria</taxon>
        <taxon>Burkholderiales</taxon>
        <taxon>Oxalobacteraceae</taxon>
        <taxon>Telluria group</taxon>
        <taxon>Pseudoduganella</taxon>
    </lineage>
</organism>
<evidence type="ECO:0000256" key="1">
    <source>
        <dbReference type="SAM" id="Phobius"/>
    </source>
</evidence>